<evidence type="ECO:0000256" key="1">
    <source>
        <dbReference type="SAM" id="MobiDB-lite"/>
    </source>
</evidence>
<dbReference type="AlphaFoldDB" id="A0A060SZZ2"/>
<feature type="region of interest" description="Disordered" evidence="1">
    <location>
        <begin position="374"/>
        <end position="418"/>
    </location>
</feature>
<dbReference type="OMA" id="DITLAYH"/>
<accession>A0A060SZZ2</accession>
<dbReference type="EMBL" id="CCBP010000688">
    <property type="protein sequence ID" value="CDO78148.1"/>
    <property type="molecule type" value="Genomic_DNA"/>
</dbReference>
<proteinExistence type="predicted"/>
<sequence>MTQELLTEPITLSSSSSSSANISCSGSINAPPGILSSSAPFLTGVHYLSVNTPVGGINASPTSLRRTDTHLSAEEKELQILRERCKYLHQDSQSSYSSTTNGGLTPTGDPTEVARPETLPGIPHGYVAPPQFPEINEKGWYVDKPRAQADFPKVDWSPFPSFCACSWHVRFHIKVPYWHRRDWVAAGHDIKVSTAPGDVQGLRGPTRMSQGHNVAFGFLTDIHGSPVDGQRAQTIRRRFREFCVYLYNSNQAPETWQRGIDKDITLAYHHWMRTQCWELQLCEDNWKADKVAVLSNYTQWKKKYEAKLARRAEKAKAAAKVKKTKQARSDPPVAQADQEFDANQAGAEQVQELLEGAAFRLSPDPLDQEDVLKTSARRHTSQSPEATEGPSKRVRRSSSLAAGCITSPTDPTSVSDCENATVTRVDNAPDTMPTAPELSFHEVSFPNPLEKMRWDGVTASPVVAATENIGGDNASGVISPSGTDPGALAPPSPSPGNLPATTSTDAPANNSGGSSTLASLSKGKGKAVATRKGPKPRKVAPSDTVWPPPDDDAHTKLK</sequence>
<feature type="region of interest" description="Disordered" evidence="1">
    <location>
        <begin position="468"/>
        <end position="558"/>
    </location>
</feature>
<dbReference type="HOGENOM" id="CLU_488464_0_0_1"/>
<feature type="region of interest" description="Disordered" evidence="1">
    <location>
        <begin position="1"/>
        <end position="23"/>
    </location>
</feature>
<dbReference type="Proteomes" id="UP000029665">
    <property type="component" value="Unassembled WGS sequence"/>
</dbReference>
<gene>
    <name evidence="2" type="ORF">BN946_scf184544.g2</name>
</gene>
<feature type="region of interest" description="Disordered" evidence="1">
    <location>
        <begin position="91"/>
        <end position="110"/>
    </location>
</feature>
<feature type="compositionally biased region" description="Polar residues" evidence="1">
    <location>
        <begin position="500"/>
        <end position="519"/>
    </location>
</feature>
<comment type="caution">
    <text evidence="2">The sequence shown here is derived from an EMBL/GenBank/DDBJ whole genome shotgun (WGS) entry which is preliminary data.</text>
</comment>
<feature type="compositionally biased region" description="Polar residues" evidence="1">
    <location>
        <begin position="406"/>
        <end position="418"/>
    </location>
</feature>
<dbReference type="OrthoDB" id="2758175at2759"/>
<keyword evidence="3" id="KW-1185">Reference proteome</keyword>
<feature type="compositionally biased region" description="Polar residues" evidence="1">
    <location>
        <begin position="91"/>
        <end position="104"/>
    </location>
</feature>
<organism evidence="2 3">
    <name type="scientific">Pycnoporus cinnabarinus</name>
    <name type="common">Cinnabar-red polypore</name>
    <name type="synonym">Trametes cinnabarina</name>
    <dbReference type="NCBI Taxonomy" id="5643"/>
    <lineage>
        <taxon>Eukaryota</taxon>
        <taxon>Fungi</taxon>
        <taxon>Dikarya</taxon>
        <taxon>Basidiomycota</taxon>
        <taxon>Agaricomycotina</taxon>
        <taxon>Agaricomycetes</taxon>
        <taxon>Polyporales</taxon>
        <taxon>Polyporaceae</taxon>
        <taxon>Trametes</taxon>
    </lineage>
</organism>
<evidence type="ECO:0000313" key="3">
    <source>
        <dbReference type="Proteomes" id="UP000029665"/>
    </source>
</evidence>
<name>A0A060SZZ2_PYCCI</name>
<evidence type="ECO:0000313" key="2">
    <source>
        <dbReference type="EMBL" id="CDO78148.1"/>
    </source>
</evidence>
<feature type="compositionally biased region" description="Low complexity" evidence="1">
    <location>
        <begin position="13"/>
        <end position="23"/>
    </location>
</feature>
<reference evidence="2" key="1">
    <citation type="submission" date="2014-01" db="EMBL/GenBank/DDBJ databases">
        <title>The genome of the white-rot fungus Pycnoporus cinnabarinus: a basidiomycete model with a versatile arsenal for lignocellulosic biomass breakdown.</title>
        <authorList>
            <person name="Levasseur A."/>
            <person name="Lomascolo A."/>
            <person name="Ruiz-Duenas F.J."/>
            <person name="Uzan E."/>
            <person name="Piumi F."/>
            <person name="Kues U."/>
            <person name="Ram A.F.J."/>
            <person name="Murat C."/>
            <person name="Haon M."/>
            <person name="Benoit I."/>
            <person name="Arfi Y."/>
            <person name="Chevret D."/>
            <person name="Drula E."/>
            <person name="Kwon M.J."/>
            <person name="Gouret P."/>
            <person name="Lesage-Meessen L."/>
            <person name="Lombard V."/>
            <person name="Mariette J."/>
            <person name="Noirot C."/>
            <person name="Park J."/>
            <person name="Patyshakuliyeva A."/>
            <person name="Wieneger R.A.B."/>
            <person name="Wosten H.A.B."/>
            <person name="Martin F."/>
            <person name="Coutinho P.M."/>
            <person name="de Vries R."/>
            <person name="Martinez A.T."/>
            <person name="Klopp C."/>
            <person name="Pontarotti P."/>
            <person name="Henrissat B."/>
            <person name="Record E."/>
        </authorList>
    </citation>
    <scope>NUCLEOTIDE SEQUENCE [LARGE SCALE GENOMIC DNA]</scope>
    <source>
        <strain evidence="2">BRFM137</strain>
    </source>
</reference>
<dbReference type="STRING" id="5643.A0A060SZZ2"/>
<protein>
    <submittedName>
        <fullName evidence="2">Uncharacterized protein</fullName>
    </submittedName>
</protein>